<dbReference type="InterPro" id="IPR032816">
    <property type="entry name" value="VTT_dom"/>
</dbReference>
<dbReference type="OrthoDB" id="9813426at2"/>
<accession>A0A192H0X2</accession>
<evidence type="ECO:0000256" key="3">
    <source>
        <dbReference type="ARBA" id="ARBA00022475"/>
    </source>
</evidence>
<protein>
    <recommendedName>
        <fullName evidence="8">VTT domain-containing protein</fullName>
    </recommendedName>
</protein>
<name>A0A192H0X2_9LACO</name>
<dbReference type="PANTHER" id="PTHR30353:SF0">
    <property type="entry name" value="TRANSMEMBRANE PROTEIN"/>
    <property type="match status" value="1"/>
</dbReference>
<keyword evidence="3 7" id="KW-1003">Cell membrane</keyword>
<feature type="transmembrane region" description="Helical" evidence="7">
    <location>
        <begin position="150"/>
        <end position="172"/>
    </location>
</feature>
<keyword evidence="6 7" id="KW-0472">Membrane</keyword>
<comment type="similarity">
    <text evidence="2 7">Belongs to the DedA family.</text>
</comment>
<dbReference type="InterPro" id="IPR032818">
    <property type="entry name" value="DedA-like"/>
</dbReference>
<feature type="transmembrane region" description="Helical" evidence="7">
    <location>
        <begin position="178"/>
        <end position="199"/>
    </location>
</feature>
<dbReference type="PANTHER" id="PTHR30353">
    <property type="entry name" value="INNER MEMBRANE PROTEIN DEDA-RELATED"/>
    <property type="match status" value="1"/>
</dbReference>
<sequence length="214" mass="24336">MLTQLINIIFNLESYLSPFLEHLGQSVYLILFILIFLETASLVFVFIPGQSFIFLASTLAASSTSGLNIWRLLLDFLLAAFFGNIVKYYIGQHFYRHRAIQSNAQSRFGRAQRLLNNHGEQIVIFGRFIPILGNLIPTIAGATKMNPLHYLFYTAIGVLVWVDVIAALGFFLGRLPIVHHNLTWFLLGFFIISALPSLIKTGWDHWKRPATEHN</sequence>
<dbReference type="AlphaFoldDB" id="A0A192H0X2"/>
<comment type="subcellular location">
    <subcellularLocation>
        <location evidence="1 7">Cell membrane</location>
        <topology evidence="1 7">Multi-pass membrane protein</topology>
    </subcellularLocation>
</comment>
<dbReference type="Pfam" id="PF09335">
    <property type="entry name" value="VTT_dom"/>
    <property type="match status" value="1"/>
</dbReference>
<keyword evidence="4 7" id="KW-0812">Transmembrane</keyword>
<evidence type="ECO:0000256" key="1">
    <source>
        <dbReference type="ARBA" id="ARBA00004651"/>
    </source>
</evidence>
<evidence type="ECO:0000313" key="10">
    <source>
        <dbReference type="Proteomes" id="UP000078582"/>
    </source>
</evidence>
<keyword evidence="10" id="KW-1185">Reference proteome</keyword>
<dbReference type="RefSeq" id="WP_068279133.1">
    <property type="nucleotide sequence ID" value="NZ_CP014873.1"/>
</dbReference>
<feature type="transmembrane region" description="Helical" evidence="7">
    <location>
        <begin position="27"/>
        <end position="49"/>
    </location>
</feature>
<proteinExistence type="inferred from homology"/>
<reference evidence="9 10" key="1">
    <citation type="submission" date="2016-03" db="EMBL/GenBank/DDBJ databases">
        <title>Pediococcus and Lactobacillus from brewery environment - whole genome sequencing and assembly.</title>
        <authorList>
            <person name="Behr J."/>
            <person name="Geissler A.J."/>
            <person name="Vogel R.F."/>
        </authorList>
    </citation>
    <scope>NUCLEOTIDE SEQUENCE [LARGE SCALE GENOMIC DNA]</scope>
    <source>
        <strain evidence="9 10">TMW 1.1989</strain>
    </source>
</reference>
<feature type="domain" description="VTT" evidence="8">
    <location>
        <begin position="48"/>
        <end position="169"/>
    </location>
</feature>
<evidence type="ECO:0000259" key="8">
    <source>
        <dbReference type="Pfam" id="PF09335"/>
    </source>
</evidence>
<dbReference type="GO" id="GO:0005886">
    <property type="term" value="C:plasma membrane"/>
    <property type="evidence" value="ECO:0007669"/>
    <property type="project" value="UniProtKB-SubCell"/>
</dbReference>
<dbReference type="EMBL" id="CP014873">
    <property type="protein sequence ID" value="ANK62005.1"/>
    <property type="molecule type" value="Genomic_DNA"/>
</dbReference>
<evidence type="ECO:0000256" key="4">
    <source>
        <dbReference type="ARBA" id="ARBA00022692"/>
    </source>
</evidence>
<feature type="transmembrane region" description="Helical" evidence="7">
    <location>
        <begin position="69"/>
        <end position="90"/>
    </location>
</feature>
<evidence type="ECO:0000313" key="9">
    <source>
        <dbReference type="EMBL" id="ANK62005.1"/>
    </source>
</evidence>
<evidence type="ECO:0000256" key="5">
    <source>
        <dbReference type="ARBA" id="ARBA00022989"/>
    </source>
</evidence>
<dbReference type="Proteomes" id="UP000078582">
    <property type="component" value="Chromosome"/>
</dbReference>
<evidence type="ECO:0000256" key="6">
    <source>
        <dbReference type="ARBA" id="ARBA00023136"/>
    </source>
</evidence>
<gene>
    <name evidence="9" type="ORF">AYR53_04020</name>
</gene>
<organism evidence="9 10">
    <name type="scientific">Loigolactobacillus backii</name>
    <dbReference type="NCBI Taxonomy" id="375175"/>
    <lineage>
        <taxon>Bacteria</taxon>
        <taxon>Bacillati</taxon>
        <taxon>Bacillota</taxon>
        <taxon>Bacilli</taxon>
        <taxon>Lactobacillales</taxon>
        <taxon>Lactobacillaceae</taxon>
        <taxon>Loigolactobacillus</taxon>
    </lineage>
</organism>
<keyword evidence="5 7" id="KW-1133">Transmembrane helix</keyword>
<dbReference type="STRING" id="375175.AYR53_04020"/>
<evidence type="ECO:0000256" key="7">
    <source>
        <dbReference type="RuleBase" id="RU367016"/>
    </source>
</evidence>
<evidence type="ECO:0000256" key="2">
    <source>
        <dbReference type="ARBA" id="ARBA00010792"/>
    </source>
</evidence>
<dbReference type="GeneID" id="42981406"/>